<evidence type="ECO:0000313" key="2">
    <source>
        <dbReference type="EMBL" id="RHY23688.1"/>
    </source>
</evidence>
<dbReference type="Gene3D" id="1.10.10.60">
    <property type="entry name" value="Homeodomain-like"/>
    <property type="match status" value="1"/>
</dbReference>
<accession>A0A397BWM2</accession>
<dbReference type="EMBL" id="QUSZ01002037">
    <property type="protein sequence ID" value="RHY23688.1"/>
    <property type="molecule type" value="Genomic_DNA"/>
</dbReference>
<dbReference type="AlphaFoldDB" id="A0A397BWM2"/>
<dbReference type="Proteomes" id="UP000265427">
    <property type="component" value="Unassembled WGS sequence"/>
</dbReference>
<dbReference type="VEuPathDB" id="FungiDB:H257_10575"/>
<evidence type="ECO:0008006" key="4">
    <source>
        <dbReference type="Google" id="ProtNLM"/>
    </source>
</evidence>
<comment type="caution">
    <text evidence="2">The sequence shown here is derived from an EMBL/GenBank/DDBJ whole genome shotgun (WGS) entry which is preliminary data.</text>
</comment>
<protein>
    <recommendedName>
        <fullName evidence="4">DDE-1 domain-containing protein</fullName>
    </recommendedName>
</protein>
<dbReference type="VEuPathDB" id="FungiDB:H257_19081"/>
<evidence type="ECO:0000313" key="3">
    <source>
        <dbReference type="Proteomes" id="UP000265427"/>
    </source>
</evidence>
<proteinExistence type="predicted"/>
<reference evidence="2 3" key="1">
    <citation type="submission" date="2018-08" db="EMBL/GenBank/DDBJ databases">
        <title>Aphanomyces genome sequencing and annotation.</title>
        <authorList>
            <person name="Minardi D."/>
            <person name="Oidtmann B."/>
            <person name="Van Der Giezen M."/>
            <person name="Studholme D.J."/>
        </authorList>
    </citation>
    <scope>NUCLEOTIDE SEQUENCE [LARGE SCALE GENOMIC DNA]</scope>
    <source>
        <strain evidence="2 3">Kv</strain>
    </source>
</reference>
<evidence type="ECO:0000256" key="1">
    <source>
        <dbReference type="SAM" id="MobiDB-lite"/>
    </source>
</evidence>
<name>A0A397BWM2_APHAT</name>
<gene>
    <name evidence="2" type="ORF">DYB36_005819</name>
</gene>
<sequence length="354" mass="40772">MPPQYYPSEFELHGLDCQSLPTPSVEKCAYRTGKCFNARAYKRNGKPHKLCAFHREKANLNQMKLDQKKRQRRGSSGCEDDDGDSSSTTERPRKHRCVERPSLKSEHYSIDSCGTWLERGASVVELEKTPMHIHFDVRYTIDARVKLLLAYESTNMSANAICALEGIPRSTWQTWLKKKDDYIKTQRNKKHPTLGGQGRPVTMKFGEELLAFMKAVRKDSHFLTTAHMVTWIKNHQHEWLEAYLAAKGDRGYLTLLGQCQRFAHRHGFSQRVPCYSKLKRAELEEVKLAFASSFWTKFEDQPLRDIVNVDETAVYYDMPPRRTWGEIGEDAKVCSTEKHSDRLTAVMSICADGM</sequence>
<feature type="region of interest" description="Disordered" evidence="1">
    <location>
        <begin position="62"/>
        <end position="97"/>
    </location>
</feature>
<organism evidence="2 3">
    <name type="scientific">Aphanomyces astaci</name>
    <name type="common">Crayfish plague agent</name>
    <dbReference type="NCBI Taxonomy" id="112090"/>
    <lineage>
        <taxon>Eukaryota</taxon>
        <taxon>Sar</taxon>
        <taxon>Stramenopiles</taxon>
        <taxon>Oomycota</taxon>
        <taxon>Saprolegniomycetes</taxon>
        <taxon>Saprolegniales</taxon>
        <taxon>Verrucalvaceae</taxon>
        <taxon>Aphanomyces</taxon>
    </lineage>
</organism>